<protein>
    <recommendedName>
        <fullName evidence="8">Histone-binding protein RBBP4-like N-terminal domain-containing protein</fullName>
    </recommendedName>
</protein>
<evidence type="ECO:0000313" key="10">
    <source>
        <dbReference type="Proteomes" id="UP001142055"/>
    </source>
</evidence>
<dbReference type="PROSITE" id="PS00678">
    <property type="entry name" value="WD_REPEATS_1"/>
    <property type="match status" value="1"/>
</dbReference>
<dbReference type="PANTHER" id="PTHR22850">
    <property type="entry name" value="WD40 REPEAT FAMILY"/>
    <property type="match status" value="1"/>
</dbReference>
<proteinExistence type="inferred from homology"/>
<keyword evidence="3 7" id="KW-0853">WD repeat</keyword>
<dbReference type="InterPro" id="IPR019775">
    <property type="entry name" value="WD40_repeat_CS"/>
</dbReference>
<evidence type="ECO:0000313" key="9">
    <source>
        <dbReference type="EMBL" id="KAJ6223225.1"/>
    </source>
</evidence>
<dbReference type="EMBL" id="JAPWDV010000001">
    <property type="protein sequence ID" value="KAJ6223225.1"/>
    <property type="molecule type" value="Genomic_DNA"/>
</dbReference>
<evidence type="ECO:0000256" key="2">
    <source>
        <dbReference type="ARBA" id="ARBA00009341"/>
    </source>
</evidence>
<keyword evidence="10" id="KW-1185">Reference proteome</keyword>
<dbReference type="GO" id="GO:0006325">
    <property type="term" value="P:chromatin organization"/>
    <property type="evidence" value="ECO:0007669"/>
    <property type="project" value="UniProtKB-KW"/>
</dbReference>
<feature type="domain" description="Histone-binding protein RBBP4-like N-terminal" evidence="8">
    <location>
        <begin position="12"/>
        <end position="84"/>
    </location>
</feature>
<dbReference type="Gene3D" id="2.130.10.10">
    <property type="entry name" value="YVTN repeat-like/Quinoprotein amine dehydrogenase"/>
    <property type="match status" value="1"/>
</dbReference>
<dbReference type="PROSITE" id="PS50294">
    <property type="entry name" value="WD_REPEATS_REGION"/>
    <property type="match status" value="2"/>
</dbReference>
<organism evidence="9 10">
    <name type="scientific">Blomia tropicalis</name>
    <name type="common">Mite</name>
    <dbReference type="NCBI Taxonomy" id="40697"/>
    <lineage>
        <taxon>Eukaryota</taxon>
        <taxon>Metazoa</taxon>
        <taxon>Ecdysozoa</taxon>
        <taxon>Arthropoda</taxon>
        <taxon>Chelicerata</taxon>
        <taxon>Arachnida</taxon>
        <taxon>Acari</taxon>
        <taxon>Acariformes</taxon>
        <taxon>Sarcoptiformes</taxon>
        <taxon>Astigmata</taxon>
        <taxon>Glycyphagoidea</taxon>
        <taxon>Echimyopodidae</taxon>
        <taxon>Blomia</taxon>
    </lineage>
</organism>
<feature type="repeat" description="WD" evidence="7">
    <location>
        <begin position="274"/>
        <end position="310"/>
    </location>
</feature>
<keyword evidence="6" id="KW-0539">Nucleus</keyword>
<dbReference type="InterPro" id="IPR022052">
    <property type="entry name" value="Histone-bd_RBBP4-like_N"/>
</dbReference>
<keyword evidence="5" id="KW-0156">Chromatin regulator</keyword>
<feature type="repeat" description="WD" evidence="7">
    <location>
        <begin position="375"/>
        <end position="408"/>
    </location>
</feature>
<dbReference type="InterPro" id="IPR036322">
    <property type="entry name" value="WD40_repeat_dom_sf"/>
</dbReference>
<dbReference type="Pfam" id="PF12265">
    <property type="entry name" value="CAF1C_H4-bd"/>
    <property type="match status" value="1"/>
</dbReference>
<dbReference type="OrthoDB" id="427795at2759"/>
<dbReference type="SUPFAM" id="SSF50978">
    <property type="entry name" value="WD40 repeat-like"/>
    <property type="match status" value="1"/>
</dbReference>
<dbReference type="InterPro" id="IPR001680">
    <property type="entry name" value="WD40_rpt"/>
</dbReference>
<evidence type="ECO:0000259" key="8">
    <source>
        <dbReference type="Pfam" id="PF12265"/>
    </source>
</evidence>
<comment type="subcellular location">
    <subcellularLocation>
        <location evidence="1">Nucleus</location>
    </subcellularLocation>
</comment>
<dbReference type="PROSITE" id="PS50082">
    <property type="entry name" value="WD_REPEATS_2"/>
    <property type="match status" value="2"/>
</dbReference>
<dbReference type="InterPro" id="IPR050459">
    <property type="entry name" value="WD_repeat_RBAP46/RBAP48/MSI1"/>
</dbReference>
<comment type="similarity">
    <text evidence="2">Belongs to the WD repeat RBAP46/RBAP48/MSI1 family.</text>
</comment>
<evidence type="ECO:0000256" key="6">
    <source>
        <dbReference type="ARBA" id="ARBA00023242"/>
    </source>
</evidence>
<evidence type="ECO:0000256" key="4">
    <source>
        <dbReference type="ARBA" id="ARBA00022737"/>
    </source>
</evidence>
<dbReference type="OMA" id="EICASTT"/>
<dbReference type="AlphaFoldDB" id="A0A9Q0RR21"/>
<evidence type="ECO:0000256" key="7">
    <source>
        <dbReference type="PROSITE-ProRule" id="PRU00221"/>
    </source>
</evidence>
<name>A0A9Q0RR21_BLOTA</name>
<dbReference type="InterPro" id="IPR015943">
    <property type="entry name" value="WD40/YVTN_repeat-like_dom_sf"/>
</dbReference>
<dbReference type="GO" id="GO:0005634">
    <property type="term" value="C:nucleus"/>
    <property type="evidence" value="ECO:0007669"/>
    <property type="project" value="UniProtKB-SubCell"/>
</dbReference>
<gene>
    <name evidence="9" type="ORF">RDWZM_001770</name>
</gene>
<evidence type="ECO:0000256" key="5">
    <source>
        <dbReference type="ARBA" id="ARBA00022853"/>
    </source>
</evidence>
<dbReference type="SMART" id="SM00320">
    <property type="entry name" value="WD40"/>
    <property type="match status" value="6"/>
</dbReference>
<dbReference type="Proteomes" id="UP001142055">
    <property type="component" value="Chromosome 1"/>
</dbReference>
<evidence type="ECO:0000256" key="3">
    <source>
        <dbReference type="ARBA" id="ARBA00022574"/>
    </source>
</evidence>
<evidence type="ECO:0000256" key="1">
    <source>
        <dbReference type="ARBA" id="ARBA00004123"/>
    </source>
</evidence>
<sequence length="430" mass="49927">MADLVEDRVISEEYKLWKKNVPFLYDYMMTRALEWPSPIVQWFPETEILVDDTRGIEFTNQRLLLGTNTQTEENYLTITSVQLPVYDDEREQKDIYTMKENEFGAFAQYADKYNYEIKIPHQGAVKSAQYMPSNTNLIATKSDNDLFIYDISECKDDVDCNNEYDCVPMFEFKNLNTKSELAWNPYIEGLLLTGYRKDQLAIWDINSASNNGRKSSSSKRNLKPKNKYTDDIETITDVAWHQFCPTVFGSSTNEGRFCLWDIRSKDTSRPSHTVNAHKFEISSMEFNPGSEYLLATSSPDRSIALWDLRNLKLKLHSICLREEWFHRIRWCPYTPSVLAACNNDRRVHLFDLQCMFDDQTPTEAEEGPSSLIFTHHGHASSVYDISWNPNELMICSVSDDNVIQCWQIMSKFLPNLPEKQEKPNEKSASG</sequence>
<reference evidence="9" key="1">
    <citation type="submission" date="2022-12" db="EMBL/GenBank/DDBJ databases">
        <title>Genome assemblies of Blomia tropicalis.</title>
        <authorList>
            <person name="Cui Y."/>
        </authorList>
    </citation>
    <scope>NUCLEOTIDE SEQUENCE</scope>
    <source>
        <tissue evidence="9">Adult mites</tissue>
    </source>
</reference>
<dbReference type="Pfam" id="PF00400">
    <property type="entry name" value="WD40"/>
    <property type="match status" value="2"/>
</dbReference>
<comment type="caution">
    <text evidence="9">The sequence shown here is derived from an EMBL/GenBank/DDBJ whole genome shotgun (WGS) entry which is preliminary data.</text>
</comment>
<accession>A0A9Q0RR21</accession>
<keyword evidence="4" id="KW-0677">Repeat</keyword>